<dbReference type="EC" id="2.5.1.58" evidence="2 10"/>
<evidence type="ECO:0000256" key="9">
    <source>
        <dbReference type="ARBA" id="ARBA00050225"/>
    </source>
</evidence>
<comment type="similarity">
    <text evidence="1 10">Belongs to the protein prenyltransferase subunit beta family.</text>
</comment>
<dbReference type="InterPro" id="IPR026872">
    <property type="entry name" value="FTB"/>
</dbReference>
<evidence type="ECO:0000313" key="14">
    <source>
        <dbReference type="Proteomes" id="UP000095767"/>
    </source>
</evidence>
<keyword evidence="6 10" id="KW-0479">Metal-binding</keyword>
<evidence type="ECO:0000259" key="12">
    <source>
        <dbReference type="Pfam" id="PF00432"/>
    </source>
</evidence>
<keyword evidence="8 10" id="KW-0862">Zinc</keyword>
<keyword evidence="5 10" id="KW-0808">Transferase</keyword>
<evidence type="ECO:0000256" key="3">
    <source>
        <dbReference type="ARBA" id="ARBA00015798"/>
    </source>
</evidence>
<dbReference type="FunFam" id="1.50.10.20:FF:000017">
    <property type="entry name" value="Protein farnesyltransferase subunit beta"/>
    <property type="match status" value="1"/>
</dbReference>
<dbReference type="GO" id="GO:0097354">
    <property type="term" value="P:prenylation"/>
    <property type="evidence" value="ECO:0007669"/>
    <property type="project" value="UniProtKB-UniRule"/>
</dbReference>
<feature type="domain" description="Prenyltransferase alpha-alpha toroid" evidence="12">
    <location>
        <begin position="162"/>
        <end position="545"/>
    </location>
</feature>
<feature type="region of interest" description="Disordered" evidence="11">
    <location>
        <begin position="50"/>
        <end position="125"/>
    </location>
</feature>
<gene>
    <name evidence="13" type="ORF">BAE44_0018430</name>
</gene>
<dbReference type="Pfam" id="PF00432">
    <property type="entry name" value="Prenyltrans"/>
    <property type="match status" value="1"/>
</dbReference>
<feature type="compositionally biased region" description="Low complexity" evidence="11">
    <location>
        <begin position="106"/>
        <end position="120"/>
    </location>
</feature>
<evidence type="ECO:0000256" key="1">
    <source>
        <dbReference type="ARBA" id="ARBA00010497"/>
    </source>
</evidence>
<dbReference type="GO" id="GO:0005965">
    <property type="term" value="C:protein farnesyltransferase complex"/>
    <property type="evidence" value="ECO:0007669"/>
    <property type="project" value="UniProtKB-UniRule"/>
</dbReference>
<comment type="catalytic activity">
    <reaction evidence="9">
        <text>L-cysteinyl-[protein] + (2E,6E)-farnesyl diphosphate = S-(2E,6E)-farnesyl-L-cysteinyl-[protein] + diphosphate</text>
        <dbReference type="Rhea" id="RHEA:13345"/>
        <dbReference type="Rhea" id="RHEA-COMP:10131"/>
        <dbReference type="Rhea" id="RHEA-COMP:11535"/>
        <dbReference type="ChEBI" id="CHEBI:29950"/>
        <dbReference type="ChEBI" id="CHEBI:33019"/>
        <dbReference type="ChEBI" id="CHEBI:86019"/>
        <dbReference type="ChEBI" id="CHEBI:175763"/>
        <dbReference type="EC" id="2.5.1.58"/>
    </reaction>
</comment>
<dbReference type="GO" id="GO:0008270">
    <property type="term" value="F:zinc ion binding"/>
    <property type="evidence" value="ECO:0007669"/>
    <property type="project" value="UniProtKB-UniRule"/>
</dbReference>
<dbReference type="SUPFAM" id="SSF48239">
    <property type="entry name" value="Terpenoid cyclases/Protein prenyltransferases"/>
    <property type="match status" value="1"/>
</dbReference>
<keyword evidence="14" id="KW-1185">Reference proteome</keyword>
<comment type="cofactor">
    <cofactor evidence="10">
        <name>Zn(2+)</name>
        <dbReference type="ChEBI" id="CHEBI:29105"/>
    </cofactor>
    <text evidence="10">Binds 1 zinc ion per subunit.</text>
</comment>
<dbReference type="Gene3D" id="1.50.10.20">
    <property type="match status" value="1"/>
</dbReference>
<dbReference type="GO" id="GO:0004660">
    <property type="term" value="F:protein farnesyltransferase activity"/>
    <property type="evidence" value="ECO:0007669"/>
    <property type="project" value="UniProtKB-UniRule"/>
</dbReference>
<reference evidence="13 14" key="1">
    <citation type="submission" date="2016-09" db="EMBL/GenBank/DDBJ databases">
        <title>The draft genome of Dichanthelium oligosanthes: A C3 panicoid grass species.</title>
        <authorList>
            <person name="Studer A.J."/>
            <person name="Schnable J.C."/>
            <person name="Brutnell T.P."/>
        </authorList>
    </citation>
    <scope>NUCLEOTIDE SEQUENCE [LARGE SCALE GENOMIC DNA]</scope>
    <source>
        <strain evidence="14">cv. Kellogg 1175</strain>
        <tissue evidence="13">Leaf</tissue>
    </source>
</reference>
<proteinExistence type="inferred from homology"/>
<evidence type="ECO:0000313" key="13">
    <source>
        <dbReference type="EMBL" id="OEL20551.1"/>
    </source>
</evidence>
<dbReference type="AlphaFoldDB" id="A0A1E5V624"/>
<keyword evidence="4 10" id="KW-0637">Prenyltransferase</keyword>
<dbReference type="PANTHER" id="PTHR11774">
    <property type="entry name" value="GERANYLGERANYL TRANSFERASE TYPE BETA SUBUNIT"/>
    <property type="match status" value="1"/>
</dbReference>
<evidence type="ECO:0000256" key="8">
    <source>
        <dbReference type="ARBA" id="ARBA00022833"/>
    </source>
</evidence>
<evidence type="ECO:0000256" key="11">
    <source>
        <dbReference type="SAM" id="MobiDB-lite"/>
    </source>
</evidence>
<protein>
    <recommendedName>
        <fullName evidence="3 10">Protein farnesyltransferase subunit beta</fullName>
        <shortName evidence="10">FTase-beta</shortName>
        <ecNumber evidence="2 10">2.5.1.58</ecNumber>
    </recommendedName>
</protein>
<dbReference type="CDD" id="cd02893">
    <property type="entry name" value="FTase"/>
    <property type="match status" value="1"/>
</dbReference>
<sequence>LGEWGGALMRCGAGGIQSGRVTLAGPAQRVPWLDIRRIATFPGPRLHGTWFASLSLGGDPRGRRPQHTASRNRRPQQARAQPSGGDPPLTPASAPAAVPMDSSTQPAPATGGDPAEAPADPELPRLTVTQVEQMKVEARVADIYRVLFGAAPNTKSIMLELWRDQHIEYLTHGLRHLGPAFHVLDANRPWLCYWMVHPLTLLDEVLDDDLEDDIVDFLARCQDKDGGYGGGPGQLPHLATTYAAVNTLVTIGSERALSSINRDNLYKFMLRMKDESGAFRMHDGGEIDVRASYTAISVASLVNILDVELAKGVGDFIARCQTYEGGIAGEPYAEAHGGYTFCGLAALILLNEAEKLDLPSLIDWVAFRQGVECGFQGRTNKLVDGCYSFWQGAAIALTQKLVMIIDGQLKSLYCCKKPSEEDACGTSSSGCTSEKSSSAVDYAKFGFDFTQRSNQVGPLFHNIALQQYILLCAQITTTSVKQVLEGGLRDKPGKNRDHYHSCYCLSGLSVSQYSAMIDSESCPLPQHVLGPYSNLLEPIHPLYNVVLDKYHTAHEFFSKE</sequence>
<dbReference type="InterPro" id="IPR008930">
    <property type="entry name" value="Terpenoid_cyclase/PrenylTrfase"/>
</dbReference>
<name>A0A1E5V624_9POAL</name>
<evidence type="ECO:0000256" key="7">
    <source>
        <dbReference type="ARBA" id="ARBA00022737"/>
    </source>
</evidence>
<evidence type="ECO:0000256" key="2">
    <source>
        <dbReference type="ARBA" id="ARBA00012702"/>
    </source>
</evidence>
<comment type="subunit">
    <text evidence="10">Heterodimer of FTA and FTB.</text>
</comment>
<evidence type="ECO:0000256" key="4">
    <source>
        <dbReference type="ARBA" id="ARBA00022602"/>
    </source>
</evidence>
<dbReference type="InterPro" id="IPR045089">
    <property type="entry name" value="PGGT1B-like"/>
</dbReference>
<evidence type="ECO:0000256" key="6">
    <source>
        <dbReference type="ARBA" id="ARBA00022723"/>
    </source>
</evidence>
<dbReference type="EMBL" id="LWDX02050337">
    <property type="protein sequence ID" value="OEL20551.1"/>
    <property type="molecule type" value="Genomic_DNA"/>
</dbReference>
<evidence type="ECO:0000256" key="5">
    <source>
        <dbReference type="ARBA" id="ARBA00022679"/>
    </source>
</evidence>
<comment type="caution">
    <text evidence="13">The sequence shown here is derived from an EMBL/GenBank/DDBJ whole genome shotgun (WGS) entry which is preliminary data.</text>
</comment>
<dbReference type="Proteomes" id="UP000095767">
    <property type="component" value="Unassembled WGS sequence"/>
</dbReference>
<feature type="compositionally biased region" description="Basic residues" evidence="11">
    <location>
        <begin position="63"/>
        <end position="76"/>
    </location>
</feature>
<feature type="non-terminal residue" evidence="13">
    <location>
        <position position="1"/>
    </location>
</feature>
<keyword evidence="7" id="KW-0677">Repeat</keyword>
<dbReference type="STRING" id="888268.A0A1E5V624"/>
<dbReference type="PANTHER" id="PTHR11774:SF6">
    <property type="entry name" value="PROTEIN FARNESYLTRANSFERASE SUBUNIT BETA"/>
    <property type="match status" value="1"/>
</dbReference>
<comment type="function">
    <text evidence="10">Catalyzes the transfer of a farnesyl moiety from farnesyl diphosphate to a cysteine at the fourth position from the C-terminus of several proteins. The beta subunit is responsible for peptide-binding.</text>
</comment>
<dbReference type="OrthoDB" id="10261146at2759"/>
<evidence type="ECO:0000256" key="10">
    <source>
        <dbReference type="RuleBase" id="RU365056"/>
    </source>
</evidence>
<accession>A0A1E5V624</accession>
<organism evidence="13 14">
    <name type="scientific">Dichanthelium oligosanthes</name>
    <dbReference type="NCBI Taxonomy" id="888268"/>
    <lineage>
        <taxon>Eukaryota</taxon>
        <taxon>Viridiplantae</taxon>
        <taxon>Streptophyta</taxon>
        <taxon>Embryophyta</taxon>
        <taxon>Tracheophyta</taxon>
        <taxon>Spermatophyta</taxon>
        <taxon>Magnoliopsida</taxon>
        <taxon>Liliopsida</taxon>
        <taxon>Poales</taxon>
        <taxon>Poaceae</taxon>
        <taxon>PACMAD clade</taxon>
        <taxon>Panicoideae</taxon>
        <taxon>Panicodae</taxon>
        <taxon>Paniceae</taxon>
        <taxon>Dichantheliinae</taxon>
        <taxon>Dichanthelium</taxon>
    </lineage>
</organism>
<dbReference type="InterPro" id="IPR001330">
    <property type="entry name" value="Prenyltrans"/>
</dbReference>